<dbReference type="Proteomes" id="UP000011910">
    <property type="component" value="Unassembled WGS sequence"/>
</dbReference>
<name>M7P2H1_9BACT</name>
<dbReference type="eggNOG" id="ENOG502ZA6F">
    <property type="taxonomic scope" value="Bacteria"/>
</dbReference>
<reference evidence="2 3" key="1">
    <citation type="journal article" date="2013" name="Genome Announc.">
        <title>Draft Genome Sequence of Cesiribacter andamanensis Strain AMV16T, Isolated from a Soil Sample from a Mud Volcano in the Andaman Islands, India.</title>
        <authorList>
            <person name="Shivaji S."/>
            <person name="Ara S."/>
            <person name="Begum Z."/>
            <person name="Srinivas T.N."/>
            <person name="Singh A."/>
            <person name="Kumar Pinnaka A."/>
        </authorList>
    </citation>
    <scope>NUCLEOTIDE SEQUENCE [LARGE SCALE GENOMIC DNA]</scope>
    <source>
        <strain evidence="2 3">AMV16</strain>
    </source>
</reference>
<dbReference type="RefSeq" id="WP_009193429.1">
    <property type="nucleotide sequence ID" value="NZ_AODQ01000001.1"/>
</dbReference>
<comment type="caution">
    <text evidence="2">The sequence shown here is derived from an EMBL/GenBank/DDBJ whole genome shotgun (WGS) entry which is preliminary data.</text>
</comment>
<feature type="signal peptide" evidence="1">
    <location>
        <begin position="1"/>
        <end position="19"/>
    </location>
</feature>
<proteinExistence type="predicted"/>
<protein>
    <submittedName>
        <fullName evidence="2">Uncharacterized protein</fullName>
    </submittedName>
</protein>
<evidence type="ECO:0000256" key="1">
    <source>
        <dbReference type="SAM" id="SignalP"/>
    </source>
</evidence>
<sequence>MKYILSLLLALCCSSLLVAQPRNEQTTILWGRPYEESRRSTLADVIGHDASGIYTLSFKAGMFYGLNSRFTLEHYDINMDQARTVEIDLEHNNAKRSLERIVHYNNRLFMFTSQADQKSKVNSLYIQPINKTSLLPEGEPRQVARIDYSGHSKNNSGSFGFEASRDSTKFLIFYNLPHDSREQERFGFHVLDWEMNPLWEQQIELPYKEDLFEVERYKVDDQGNIYLLGRIFNQKRKLRRRGEPNYKYQILAYRNEGTLLTEYPVEMPGRFLTDMQLAILPNQNLVCAGFYSNEGTTSIKGSYYLTLDSKSKQVTRQSVKEFGADFLTETLSDSKARKTKSRIEKGKNIELYQFDLDNLILREDGGAILVGEQYFVRRVTYTNGRTTTTRTLYYYNNIIVVNIDPRGDIAWAHQIRKSQRTVDDGGFYSSYTMAVVADKLYFIFNDHPRNLAPKKNKFYSMNTASKEALVVLVEVDSQGQQTKTPLFMSADAEVIIRPKVCEQIAHNQLVVFGQRKRNHRFAKITFTAADRPLEEVSTK</sequence>
<accession>M7P2H1</accession>
<gene>
    <name evidence="2" type="ORF">ADICEAN_00015</name>
</gene>
<evidence type="ECO:0000313" key="2">
    <source>
        <dbReference type="EMBL" id="EMR04744.1"/>
    </source>
</evidence>
<dbReference type="OrthoDB" id="1293445at2"/>
<dbReference type="AlphaFoldDB" id="M7P2H1"/>
<keyword evidence="1" id="KW-0732">Signal</keyword>
<keyword evidence="3" id="KW-1185">Reference proteome</keyword>
<organism evidence="2 3">
    <name type="scientific">Cesiribacter andamanensis AMV16</name>
    <dbReference type="NCBI Taxonomy" id="1279009"/>
    <lineage>
        <taxon>Bacteria</taxon>
        <taxon>Pseudomonadati</taxon>
        <taxon>Bacteroidota</taxon>
        <taxon>Cytophagia</taxon>
        <taxon>Cytophagales</taxon>
        <taxon>Cesiribacteraceae</taxon>
        <taxon>Cesiribacter</taxon>
    </lineage>
</organism>
<dbReference type="EMBL" id="AODQ01000001">
    <property type="protein sequence ID" value="EMR04744.1"/>
    <property type="molecule type" value="Genomic_DNA"/>
</dbReference>
<feature type="chain" id="PRO_5004082717" evidence="1">
    <location>
        <begin position="20"/>
        <end position="539"/>
    </location>
</feature>
<dbReference type="STRING" id="1279009.ADICEAN_00015"/>
<evidence type="ECO:0000313" key="3">
    <source>
        <dbReference type="Proteomes" id="UP000011910"/>
    </source>
</evidence>